<feature type="region of interest" description="Disordered" evidence="1">
    <location>
        <begin position="1"/>
        <end position="36"/>
    </location>
</feature>
<proteinExistence type="predicted"/>
<feature type="compositionally biased region" description="Basic and acidic residues" evidence="1">
    <location>
        <begin position="7"/>
        <end position="36"/>
    </location>
</feature>
<accession>A0A5C6CH78</accession>
<organism evidence="2 3">
    <name type="scientific">Bythopirellula polymerisocia</name>
    <dbReference type="NCBI Taxonomy" id="2528003"/>
    <lineage>
        <taxon>Bacteria</taxon>
        <taxon>Pseudomonadati</taxon>
        <taxon>Planctomycetota</taxon>
        <taxon>Planctomycetia</taxon>
        <taxon>Pirellulales</taxon>
        <taxon>Lacipirellulaceae</taxon>
        <taxon>Bythopirellula</taxon>
    </lineage>
</organism>
<reference evidence="2 3" key="1">
    <citation type="submission" date="2019-02" db="EMBL/GenBank/DDBJ databases">
        <title>Deep-cultivation of Planctomycetes and their phenomic and genomic characterization uncovers novel biology.</title>
        <authorList>
            <person name="Wiegand S."/>
            <person name="Jogler M."/>
            <person name="Boedeker C."/>
            <person name="Pinto D."/>
            <person name="Vollmers J."/>
            <person name="Rivas-Marin E."/>
            <person name="Kohn T."/>
            <person name="Peeters S.H."/>
            <person name="Heuer A."/>
            <person name="Rast P."/>
            <person name="Oberbeckmann S."/>
            <person name="Bunk B."/>
            <person name="Jeske O."/>
            <person name="Meyerdierks A."/>
            <person name="Storesund J.E."/>
            <person name="Kallscheuer N."/>
            <person name="Luecker S."/>
            <person name="Lage O.M."/>
            <person name="Pohl T."/>
            <person name="Merkel B.J."/>
            <person name="Hornburger P."/>
            <person name="Mueller R.-W."/>
            <person name="Bruemmer F."/>
            <person name="Labrenz M."/>
            <person name="Spormann A.M."/>
            <person name="Op Den Camp H."/>
            <person name="Overmann J."/>
            <person name="Amann R."/>
            <person name="Jetten M.S.M."/>
            <person name="Mascher T."/>
            <person name="Medema M.H."/>
            <person name="Devos D.P."/>
            <person name="Kaster A.-K."/>
            <person name="Ovreas L."/>
            <person name="Rohde M."/>
            <person name="Galperin M.Y."/>
            <person name="Jogler C."/>
        </authorList>
    </citation>
    <scope>NUCLEOTIDE SEQUENCE [LARGE SCALE GENOMIC DNA]</scope>
    <source>
        <strain evidence="2 3">Pla144</strain>
    </source>
</reference>
<dbReference type="Proteomes" id="UP000318437">
    <property type="component" value="Unassembled WGS sequence"/>
</dbReference>
<comment type="caution">
    <text evidence="2">The sequence shown here is derived from an EMBL/GenBank/DDBJ whole genome shotgun (WGS) entry which is preliminary data.</text>
</comment>
<dbReference type="EMBL" id="SJPS01000006">
    <property type="protein sequence ID" value="TWU23708.1"/>
    <property type="molecule type" value="Genomic_DNA"/>
</dbReference>
<gene>
    <name evidence="2" type="ORF">Pla144_38830</name>
</gene>
<evidence type="ECO:0000313" key="2">
    <source>
        <dbReference type="EMBL" id="TWU23708.1"/>
    </source>
</evidence>
<evidence type="ECO:0000256" key="1">
    <source>
        <dbReference type="SAM" id="MobiDB-lite"/>
    </source>
</evidence>
<name>A0A5C6CH78_9BACT</name>
<keyword evidence="3" id="KW-1185">Reference proteome</keyword>
<protein>
    <submittedName>
        <fullName evidence="2">Uncharacterized protein</fullName>
    </submittedName>
</protein>
<evidence type="ECO:0000313" key="3">
    <source>
        <dbReference type="Proteomes" id="UP000318437"/>
    </source>
</evidence>
<dbReference type="AlphaFoldDB" id="A0A5C6CH78"/>
<sequence>MQHKSRMPADEPSEVKGHNKNMEQEQTKATENRGTY</sequence>